<proteinExistence type="predicted"/>
<feature type="signal peptide" evidence="1">
    <location>
        <begin position="1"/>
        <end position="19"/>
    </location>
</feature>
<accession>A0A9X4AXV3</accession>
<dbReference type="RefSeq" id="WP_272429130.1">
    <property type="nucleotide sequence ID" value="NZ_JAGTJJ010000094.1"/>
</dbReference>
<evidence type="ECO:0000256" key="1">
    <source>
        <dbReference type="SAM" id="SignalP"/>
    </source>
</evidence>
<dbReference type="Proteomes" id="UP001151081">
    <property type="component" value="Unassembled WGS sequence"/>
</dbReference>
<dbReference type="EMBL" id="JAGTJJ010000094">
    <property type="protein sequence ID" value="MDC3989063.1"/>
    <property type="molecule type" value="Genomic_DNA"/>
</dbReference>
<name>A0A9X4AXV3_9BACT</name>
<comment type="caution">
    <text evidence="2">The sequence shown here is derived from an EMBL/GenBank/DDBJ whole genome shotgun (WGS) entry which is preliminary data.</text>
</comment>
<protein>
    <recommendedName>
        <fullName evidence="4">Lipoprotein</fullName>
    </recommendedName>
</protein>
<keyword evidence="3" id="KW-1185">Reference proteome</keyword>
<keyword evidence="1" id="KW-0732">Signal</keyword>
<evidence type="ECO:0008006" key="4">
    <source>
        <dbReference type="Google" id="ProtNLM"/>
    </source>
</evidence>
<dbReference type="PROSITE" id="PS51257">
    <property type="entry name" value="PROKAR_LIPOPROTEIN"/>
    <property type="match status" value="1"/>
</dbReference>
<sequence>MRRTSLLLFLLLTACGARTSLDPGSAPPTSLPPTGPHACLADLARTSSPDWERGHACDAGSLGDDVGIFVMVGFDLVGLTSAGPRIIHRFFEGQDDTKATAIDTAMVVRGGGDSEQWACRQGGLDHVPPAHVVTRSGTPGRLRRDPQYHER</sequence>
<feature type="chain" id="PRO_5040890613" description="Lipoprotein" evidence="1">
    <location>
        <begin position="20"/>
        <end position="151"/>
    </location>
</feature>
<evidence type="ECO:0000313" key="3">
    <source>
        <dbReference type="Proteomes" id="UP001151081"/>
    </source>
</evidence>
<gene>
    <name evidence="2" type="ORF">KEG57_51835</name>
</gene>
<organism evidence="2 3">
    <name type="scientific">Polyangium jinanense</name>
    <dbReference type="NCBI Taxonomy" id="2829994"/>
    <lineage>
        <taxon>Bacteria</taxon>
        <taxon>Pseudomonadati</taxon>
        <taxon>Myxococcota</taxon>
        <taxon>Polyangia</taxon>
        <taxon>Polyangiales</taxon>
        <taxon>Polyangiaceae</taxon>
        <taxon>Polyangium</taxon>
    </lineage>
</organism>
<dbReference type="AlphaFoldDB" id="A0A9X4AXV3"/>
<reference evidence="2 3" key="1">
    <citation type="submission" date="2021-04" db="EMBL/GenBank/DDBJ databases">
        <title>Genome analysis of Polyangium sp.</title>
        <authorList>
            <person name="Li Y."/>
            <person name="Wang J."/>
        </authorList>
    </citation>
    <scope>NUCLEOTIDE SEQUENCE [LARGE SCALE GENOMIC DNA]</scope>
    <source>
        <strain evidence="2 3">SDU14</strain>
    </source>
</reference>
<evidence type="ECO:0000313" key="2">
    <source>
        <dbReference type="EMBL" id="MDC3989063.1"/>
    </source>
</evidence>